<dbReference type="InterPro" id="IPR004210">
    <property type="entry name" value="BESS_motif"/>
</dbReference>
<name>A0ABN8LNV0_9CNID</name>
<feature type="region of interest" description="Disordered" evidence="2">
    <location>
        <begin position="177"/>
        <end position="209"/>
    </location>
</feature>
<protein>
    <recommendedName>
        <fullName evidence="3">BESS domain-containing protein</fullName>
    </recommendedName>
</protein>
<evidence type="ECO:0000256" key="2">
    <source>
        <dbReference type="SAM" id="MobiDB-lite"/>
    </source>
</evidence>
<feature type="region of interest" description="Disordered" evidence="2">
    <location>
        <begin position="26"/>
        <end position="56"/>
    </location>
</feature>
<organism evidence="4 5">
    <name type="scientific">Porites evermanni</name>
    <dbReference type="NCBI Taxonomy" id="104178"/>
    <lineage>
        <taxon>Eukaryota</taxon>
        <taxon>Metazoa</taxon>
        <taxon>Cnidaria</taxon>
        <taxon>Anthozoa</taxon>
        <taxon>Hexacorallia</taxon>
        <taxon>Scleractinia</taxon>
        <taxon>Fungiina</taxon>
        <taxon>Poritidae</taxon>
        <taxon>Porites</taxon>
    </lineage>
</organism>
<comment type="caution">
    <text evidence="4">The sequence shown here is derived from an EMBL/GenBank/DDBJ whole genome shotgun (WGS) entry which is preliminary data.</text>
</comment>
<proteinExistence type="predicted"/>
<keyword evidence="5" id="KW-1185">Reference proteome</keyword>
<evidence type="ECO:0000313" key="5">
    <source>
        <dbReference type="Proteomes" id="UP001159427"/>
    </source>
</evidence>
<feature type="domain" description="BESS" evidence="3">
    <location>
        <begin position="112"/>
        <end position="151"/>
    </location>
</feature>
<accession>A0ABN8LNV0</accession>
<evidence type="ECO:0000256" key="1">
    <source>
        <dbReference type="PROSITE-ProRule" id="PRU00371"/>
    </source>
</evidence>
<dbReference type="Proteomes" id="UP001159427">
    <property type="component" value="Unassembled WGS sequence"/>
</dbReference>
<dbReference type="EMBL" id="CALNXI010000061">
    <property type="protein sequence ID" value="CAH3017376.1"/>
    <property type="molecule type" value="Genomic_DNA"/>
</dbReference>
<reference evidence="4 5" key="1">
    <citation type="submission" date="2022-05" db="EMBL/GenBank/DDBJ databases">
        <authorList>
            <consortium name="Genoscope - CEA"/>
            <person name="William W."/>
        </authorList>
    </citation>
    <scope>NUCLEOTIDE SEQUENCE [LARGE SCALE GENOMIC DNA]</scope>
</reference>
<gene>
    <name evidence="4" type="ORF">PEVE_00037355</name>
</gene>
<feature type="compositionally biased region" description="Polar residues" evidence="2">
    <location>
        <begin position="46"/>
        <end position="56"/>
    </location>
</feature>
<dbReference type="PROSITE" id="PS51031">
    <property type="entry name" value="BESS"/>
    <property type="match status" value="1"/>
</dbReference>
<evidence type="ECO:0000259" key="3">
    <source>
        <dbReference type="PROSITE" id="PS51031"/>
    </source>
</evidence>
<sequence>MFLFLSWLDPFYKPRKTSSNVTIVDSGNKASEDDEIQNVDDKSDSTETTASDADGFSASNNFRSIKKVKLPSKKKTMAKVHDDVTMAEVHVLQSLGDALGHKQMQVPNASTKDEDELFGELIAPQMRQLLPERKVMVKMQVSNILYQEMLAKFQSPSTPAPAPFTQGQIQVEMYQPQQHQQYQPRHHHNFQDKNQTQKRPFHVPSYESSEEHTVLKPGQLFYHNK</sequence>
<keyword evidence="1" id="KW-0539">Nucleus</keyword>
<comment type="subcellular location">
    <subcellularLocation>
        <location evidence="1">Nucleus</location>
    </subcellularLocation>
</comment>
<evidence type="ECO:0000313" key="4">
    <source>
        <dbReference type="EMBL" id="CAH3017376.1"/>
    </source>
</evidence>